<proteinExistence type="predicted"/>
<dbReference type="AlphaFoldDB" id="A0AAD6TRG0"/>
<keyword evidence="3" id="KW-1185">Reference proteome</keyword>
<comment type="caution">
    <text evidence="2">The sequence shown here is derived from an EMBL/GenBank/DDBJ whole genome shotgun (WGS) entry which is preliminary data.</text>
</comment>
<gene>
    <name evidence="2" type="ORF">B0H15DRAFT_955452</name>
</gene>
<feature type="region of interest" description="Disordered" evidence="1">
    <location>
        <begin position="1"/>
        <end position="71"/>
    </location>
</feature>
<sequence length="409" mass="44570">MHRLHRCRLDPRLHAPRQATTETQRPTALVGSLPPSSLPASPRPARPPHRAARIAPTLKTRPPRASSRPVCRAQRAVPLKPPASCPAPITPPLCPPAPRRPRVPARAAKSVRPPVLKRLSRPPRLCVVSAGPASPPPTALRVPPLLRRPSRGPCVVSAGSPTTRTSEPSFPRARRAPRTHPLSPSGRRTRVHTPVPLKRATSRPRRLSHLRGQPRPLRASPPPPSRSRRRCRRRFDSAASASSPLPTPSSPPCPRAPPLAPASVVPSSRSDLIFVRCVAVSPRSTARRRRRSVRVVRAPGSLPRASSPRVCVWVCVCPCPHPRSSSITARRLGPGRGAADFGDVARRREMSTARGLVPSPRRLQLLLRRLHRPPRYVFSRIAQGRGAGAEVDARGDVQSCELLAGVLFW</sequence>
<name>A0AAD6TRG0_9AGAR</name>
<feature type="compositionally biased region" description="Pro residues" evidence="1">
    <location>
        <begin position="245"/>
        <end position="260"/>
    </location>
</feature>
<evidence type="ECO:0000313" key="2">
    <source>
        <dbReference type="EMBL" id="KAJ7076751.1"/>
    </source>
</evidence>
<protein>
    <submittedName>
        <fullName evidence="2">Uncharacterized protein</fullName>
    </submittedName>
</protein>
<organism evidence="2 3">
    <name type="scientific">Mycena belliarum</name>
    <dbReference type="NCBI Taxonomy" id="1033014"/>
    <lineage>
        <taxon>Eukaryota</taxon>
        <taxon>Fungi</taxon>
        <taxon>Dikarya</taxon>
        <taxon>Basidiomycota</taxon>
        <taxon>Agaricomycotina</taxon>
        <taxon>Agaricomycetes</taxon>
        <taxon>Agaricomycetidae</taxon>
        <taxon>Agaricales</taxon>
        <taxon>Marasmiineae</taxon>
        <taxon>Mycenaceae</taxon>
        <taxon>Mycena</taxon>
    </lineage>
</organism>
<accession>A0AAD6TRG0</accession>
<reference evidence="2" key="1">
    <citation type="submission" date="2023-03" db="EMBL/GenBank/DDBJ databases">
        <title>Massive genome expansion in bonnet fungi (Mycena s.s.) driven by repeated elements and novel gene families across ecological guilds.</title>
        <authorList>
            <consortium name="Lawrence Berkeley National Laboratory"/>
            <person name="Harder C.B."/>
            <person name="Miyauchi S."/>
            <person name="Viragh M."/>
            <person name="Kuo A."/>
            <person name="Thoen E."/>
            <person name="Andreopoulos B."/>
            <person name="Lu D."/>
            <person name="Skrede I."/>
            <person name="Drula E."/>
            <person name="Henrissat B."/>
            <person name="Morin E."/>
            <person name="Kohler A."/>
            <person name="Barry K."/>
            <person name="LaButti K."/>
            <person name="Morin E."/>
            <person name="Salamov A."/>
            <person name="Lipzen A."/>
            <person name="Mereny Z."/>
            <person name="Hegedus B."/>
            <person name="Baldrian P."/>
            <person name="Stursova M."/>
            <person name="Weitz H."/>
            <person name="Taylor A."/>
            <person name="Grigoriev I.V."/>
            <person name="Nagy L.G."/>
            <person name="Martin F."/>
            <person name="Kauserud H."/>
        </authorList>
    </citation>
    <scope>NUCLEOTIDE SEQUENCE</scope>
    <source>
        <strain evidence="2">CBHHK173m</strain>
    </source>
</reference>
<feature type="compositionally biased region" description="Basic residues" evidence="1">
    <location>
        <begin position="200"/>
        <end position="209"/>
    </location>
</feature>
<feature type="compositionally biased region" description="Low complexity" evidence="1">
    <location>
        <begin position="139"/>
        <end position="153"/>
    </location>
</feature>
<evidence type="ECO:0000313" key="3">
    <source>
        <dbReference type="Proteomes" id="UP001222325"/>
    </source>
</evidence>
<dbReference type="PRINTS" id="PR01217">
    <property type="entry name" value="PRICHEXTENSN"/>
</dbReference>
<dbReference type="Proteomes" id="UP001222325">
    <property type="component" value="Unassembled WGS sequence"/>
</dbReference>
<feature type="compositionally biased region" description="Polar residues" evidence="1">
    <location>
        <begin position="159"/>
        <end position="168"/>
    </location>
</feature>
<feature type="region of interest" description="Disordered" evidence="1">
    <location>
        <begin position="127"/>
        <end position="265"/>
    </location>
</feature>
<evidence type="ECO:0000256" key="1">
    <source>
        <dbReference type="SAM" id="MobiDB-lite"/>
    </source>
</evidence>
<dbReference type="EMBL" id="JARJCN010000078">
    <property type="protein sequence ID" value="KAJ7076751.1"/>
    <property type="molecule type" value="Genomic_DNA"/>
</dbReference>